<reference evidence="1 2" key="1">
    <citation type="journal article" date="2023" name="Res Sq">
        <title>Genomic and morphological characterization of Knufia obscura isolated from the Mars 2020 spacecraft assembly facility.</title>
        <authorList>
            <person name="Chander A.M."/>
            <person name="Teixeira M.M."/>
            <person name="Singh N.K."/>
            <person name="Williams M.P."/>
            <person name="Parker C.W."/>
            <person name="Leo P."/>
            <person name="Stajich J.E."/>
            <person name="Torok T."/>
            <person name="Tighe S."/>
            <person name="Mason C.E."/>
            <person name="Venkateswaran K."/>
        </authorList>
    </citation>
    <scope>NUCLEOTIDE SEQUENCE [LARGE SCALE GENOMIC DNA]</scope>
    <source>
        <strain evidence="1 2">CCFEE 5817</strain>
    </source>
</reference>
<evidence type="ECO:0000313" key="2">
    <source>
        <dbReference type="Proteomes" id="UP001334248"/>
    </source>
</evidence>
<protein>
    <submittedName>
        <fullName evidence="1">Uncharacterized protein</fullName>
    </submittedName>
</protein>
<sequence>MSEPDEDVVLITSAVFWMHDNVVHNSRTAMVHLQGFLRILTERKLRKGGTWQGDWENTLLTGLVFSADSVDDALAETLLPDLMHSIRQRLDDSTYLRSFNNISAAWEELRIGLAAIPWYRAFSSVLDIGEADRILLECHYVCVLLSLEWAEYGLREHNVTFPQSEARMEHVLSLVETLDVSSVAQAPLGKDLALPILPVVTHVWSVPTSMELRRRFFRVLRALHRIEGLWSSDVVADTVATAYSMEEGTDARTNQHPTELVHRGLRARNDMYLAGMNEDEAAYMGVWMPADSRAITHQNIPGITGITNPATLEGQVEKTVRNYRLGGGLANGSYLFDEALSIGNATR</sequence>
<proteinExistence type="predicted"/>
<keyword evidence="2" id="KW-1185">Reference proteome</keyword>
<comment type="caution">
    <text evidence="1">The sequence shown here is derived from an EMBL/GenBank/DDBJ whole genome shotgun (WGS) entry which is preliminary data.</text>
</comment>
<organism evidence="1 2">
    <name type="scientific">Knufia obscura</name>
    <dbReference type="NCBI Taxonomy" id="1635080"/>
    <lineage>
        <taxon>Eukaryota</taxon>
        <taxon>Fungi</taxon>
        <taxon>Dikarya</taxon>
        <taxon>Ascomycota</taxon>
        <taxon>Pezizomycotina</taxon>
        <taxon>Eurotiomycetes</taxon>
        <taxon>Chaetothyriomycetidae</taxon>
        <taxon>Chaetothyriales</taxon>
        <taxon>Trichomeriaceae</taxon>
        <taxon>Knufia</taxon>
    </lineage>
</organism>
<accession>A0ABR0RKU7</accession>
<dbReference type="RefSeq" id="XP_064729327.1">
    <property type="nucleotide sequence ID" value="XM_064874927.1"/>
</dbReference>
<dbReference type="Proteomes" id="UP001334248">
    <property type="component" value="Unassembled WGS sequence"/>
</dbReference>
<dbReference type="EMBL" id="JAVHJV010000007">
    <property type="protein sequence ID" value="KAK5941237.1"/>
    <property type="molecule type" value="Genomic_DNA"/>
</dbReference>
<gene>
    <name evidence="1" type="ORF">PMZ80_006514</name>
</gene>
<name>A0ABR0RKU7_9EURO</name>
<evidence type="ECO:0000313" key="1">
    <source>
        <dbReference type="EMBL" id="KAK5941237.1"/>
    </source>
</evidence>
<dbReference type="GeneID" id="89999963"/>